<evidence type="ECO:0000313" key="1">
    <source>
        <dbReference type="EMBL" id="MFD2920919.1"/>
    </source>
</evidence>
<name>A0ABW6A6Z6_9BACT</name>
<organism evidence="1 2">
    <name type="scientific">Terrimonas rubra</name>
    <dbReference type="NCBI Taxonomy" id="1035890"/>
    <lineage>
        <taxon>Bacteria</taxon>
        <taxon>Pseudomonadati</taxon>
        <taxon>Bacteroidota</taxon>
        <taxon>Chitinophagia</taxon>
        <taxon>Chitinophagales</taxon>
        <taxon>Chitinophagaceae</taxon>
        <taxon>Terrimonas</taxon>
    </lineage>
</organism>
<dbReference type="Proteomes" id="UP001597511">
    <property type="component" value="Unassembled WGS sequence"/>
</dbReference>
<accession>A0ABW6A6Z6</accession>
<evidence type="ECO:0000313" key="2">
    <source>
        <dbReference type="Proteomes" id="UP001597511"/>
    </source>
</evidence>
<sequence length="66" mass="7448">MKTSVLPSVIQMEPEALQQLVAEVKETIATSEHFVPAARNTRSFTAGNLWNIRRQSKTAMGRIYRS</sequence>
<dbReference type="RefSeq" id="WP_386100210.1">
    <property type="nucleotide sequence ID" value="NZ_JBHUOZ010000003.1"/>
</dbReference>
<comment type="caution">
    <text evidence="1">The sequence shown here is derived from an EMBL/GenBank/DDBJ whole genome shotgun (WGS) entry which is preliminary data.</text>
</comment>
<protein>
    <submittedName>
        <fullName evidence="1">Uncharacterized protein</fullName>
    </submittedName>
</protein>
<gene>
    <name evidence="1" type="ORF">ACFS6H_14440</name>
</gene>
<proteinExistence type="predicted"/>
<dbReference type="EMBL" id="JBHUOZ010000003">
    <property type="protein sequence ID" value="MFD2920919.1"/>
    <property type="molecule type" value="Genomic_DNA"/>
</dbReference>
<keyword evidence="2" id="KW-1185">Reference proteome</keyword>
<reference evidence="2" key="1">
    <citation type="journal article" date="2019" name="Int. J. Syst. Evol. Microbiol.">
        <title>The Global Catalogue of Microorganisms (GCM) 10K type strain sequencing project: providing services to taxonomists for standard genome sequencing and annotation.</title>
        <authorList>
            <consortium name="The Broad Institute Genomics Platform"/>
            <consortium name="The Broad Institute Genome Sequencing Center for Infectious Disease"/>
            <person name="Wu L."/>
            <person name="Ma J."/>
        </authorList>
    </citation>
    <scope>NUCLEOTIDE SEQUENCE [LARGE SCALE GENOMIC DNA]</scope>
    <source>
        <strain evidence="2">KCTC 23299</strain>
    </source>
</reference>